<reference evidence="2" key="1">
    <citation type="journal article" date="2022" name="bioRxiv">
        <title>Sequencing and chromosome-scale assembly of the giantPleurodeles waltlgenome.</title>
        <authorList>
            <person name="Brown T."/>
            <person name="Elewa A."/>
            <person name="Iarovenko S."/>
            <person name="Subramanian E."/>
            <person name="Araus A.J."/>
            <person name="Petzold A."/>
            <person name="Susuki M."/>
            <person name="Suzuki K.-i.T."/>
            <person name="Hayashi T."/>
            <person name="Toyoda A."/>
            <person name="Oliveira C."/>
            <person name="Osipova E."/>
            <person name="Leigh N.D."/>
            <person name="Simon A."/>
            <person name="Yun M.H."/>
        </authorList>
    </citation>
    <scope>NUCLEOTIDE SEQUENCE</scope>
    <source>
        <strain evidence="2">20211129_DDA</strain>
        <tissue evidence="2">Liver</tissue>
    </source>
</reference>
<dbReference type="Proteomes" id="UP001066276">
    <property type="component" value="Chromosome 3_1"/>
</dbReference>
<comment type="caution">
    <text evidence="2">The sequence shown here is derived from an EMBL/GenBank/DDBJ whole genome shotgun (WGS) entry which is preliminary data.</text>
</comment>
<organism evidence="2 3">
    <name type="scientific">Pleurodeles waltl</name>
    <name type="common">Iberian ribbed newt</name>
    <dbReference type="NCBI Taxonomy" id="8319"/>
    <lineage>
        <taxon>Eukaryota</taxon>
        <taxon>Metazoa</taxon>
        <taxon>Chordata</taxon>
        <taxon>Craniata</taxon>
        <taxon>Vertebrata</taxon>
        <taxon>Euteleostomi</taxon>
        <taxon>Amphibia</taxon>
        <taxon>Batrachia</taxon>
        <taxon>Caudata</taxon>
        <taxon>Salamandroidea</taxon>
        <taxon>Salamandridae</taxon>
        <taxon>Pleurodelinae</taxon>
        <taxon>Pleurodeles</taxon>
    </lineage>
</organism>
<protein>
    <submittedName>
        <fullName evidence="2">Uncharacterized protein</fullName>
    </submittedName>
</protein>
<name>A0AAV7UP36_PLEWA</name>
<sequence length="191" mass="19565">MSLGLSMPLFRGRLHVCLRGALGITSSAAGARSASAAVSQPSPTGTVSLGAAGSLASRLTLCRPPALAVTPCTLLRLLDLTTAHHGQVPLLSPRGPRRHLPSLRGPPVPLSLSHGRAPRDAAILGASLLQAVRFTLCHPLAPQPLPLPFSGSRSSLPLQCRVPQAAGAVGGGRRDTGLCLTRPPSLGLLTF</sequence>
<gene>
    <name evidence="2" type="ORF">NDU88_006875</name>
</gene>
<feature type="region of interest" description="Disordered" evidence="1">
    <location>
        <begin position="87"/>
        <end position="106"/>
    </location>
</feature>
<proteinExistence type="predicted"/>
<accession>A0AAV7UP36</accession>
<evidence type="ECO:0000256" key="1">
    <source>
        <dbReference type="SAM" id="MobiDB-lite"/>
    </source>
</evidence>
<dbReference type="EMBL" id="JANPWB010000005">
    <property type="protein sequence ID" value="KAJ1190136.1"/>
    <property type="molecule type" value="Genomic_DNA"/>
</dbReference>
<evidence type="ECO:0000313" key="2">
    <source>
        <dbReference type="EMBL" id="KAJ1190136.1"/>
    </source>
</evidence>
<dbReference type="AlphaFoldDB" id="A0AAV7UP36"/>
<evidence type="ECO:0000313" key="3">
    <source>
        <dbReference type="Proteomes" id="UP001066276"/>
    </source>
</evidence>
<keyword evidence="3" id="KW-1185">Reference proteome</keyword>